<dbReference type="SUPFAM" id="SSF56112">
    <property type="entry name" value="Protein kinase-like (PK-like)"/>
    <property type="match status" value="1"/>
</dbReference>
<dbReference type="Pfam" id="PF00069">
    <property type="entry name" value="Pkinase"/>
    <property type="match status" value="1"/>
</dbReference>
<dbReference type="GO" id="GO:0004674">
    <property type="term" value="F:protein serine/threonine kinase activity"/>
    <property type="evidence" value="ECO:0007669"/>
    <property type="project" value="UniProtKB-KW"/>
</dbReference>
<comment type="caution">
    <text evidence="13">The sequence shown here is derived from an EMBL/GenBank/DDBJ whole genome shotgun (WGS) entry which is preliminary data.</text>
</comment>
<comment type="catalytic activity">
    <reaction evidence="9">
        <text>L-seryl-[protein] + ATP = O-phospho-L-seryl-[protein] + ADP + H(+)</text>
        <dbReference type="Rhea" id="RHEA:17989"/>
        <dbReference type="Rhea" id="RHEA-COMP:9863"/>
        <dbReference type="Rhea" id="RHEA-COMP:11604"/>
        <dbReference type="ChEBI" id="CHEBI:15378"/>
        <dbReference type="ChEBI" id="CHEBI:29999"/>
        <dbReference type="ChEBI" id="CHEBI:30616"/>
        <dbReference type="ChEBI" id="CHEBI:83421"/>
        <dbReference type="ChEBI" id="CHEBI:456216"/>
        <dbReference type="EC" id="2.7.11.1"/>
    </reaction>
</comment>
<dbReference type="PROSITE" id="PS00108">
    <property type="entry name" value="PROTEIN_KINASE_ST"/>
    <property type="match status" value="1"/>
</dbReference>
<evidence type="ECO:0000256" key="6">
    <source>
        <dbReference type="ARBA" id="ARBA00022777"/>
    </source>
</evidence>
<dbReference type="GO" id="GO:0005524">
    <property type="term" value="F:ATP binding"/>
    <property type="evidence" value="ECO:0007669"/>
    <property type="project" value="UniProtKB-UniRule"/>
</dbReference>
<feature type="domain" description="Protein kinase" evidence="12">
    <location>
        <begin position="23"/>
        <end position="207"/>
    </location>
</feature>
<evidence type="ECO:0000259" key="12">
    <source>
        <dbReference type="PROSITE" id="PS50011"/>
    </source>
</evidence>
<evidence type="ECO:0000256" key="11">
    <source>
        <dbReference type="RuleBase" id="RU000304"/>
    </source>
</evidence>
<dbReference type="EC" id="2.7.11.1" evidence="2"/>
<keyword evidence="7 10" id="KW-0067">ATP-binding</keyword>
<dbReference type="PROSITE" id="PS50011">
    <property type="entry name" value="PROTEIN_KINASE_DOM"/>
    <property type="match status" value="1"/>
</dbReference>
<evidence type="ECO:0000256" key="2">
    <source>
        <dbReference type="ARBA" id="ARBA00012513"/>
    </source>
</evidence>
<keyword evidence="14" id="KW-1185">Reference proteome</keyword>
<dbReference type="InterPro" id="IPR017441">
    <property type="entry name" value="Protein_kinase_ATP_BS"/>
</dbReference>
<comment type="similarity">
    <text evidence="1">Belongs to the protein kinase superfamily. NEK Ser/Thr protein kinase family. NIMA subfamily.</text>
</comment>
<dbReference type="PANTHER" id="PTHR44899:SF8">
    <property type="entry name" value="NIMA-RELATED KINASE 11"/>
    <property type="match status" value="1"/>
</dbReference>
<dbReference type="AlphaFoldDB" id="A0A3M7PBL7"/>
<keyword evidence="4" id="KW-0808">Transferase</keyword>
<comment type="catalytic activity">
    <reaction evidence="8">
        <text>L-threonyl-[protein] + ATP = O-phospho-L-threonyl-[protein] + ADP + H(+)</text>
        <dbReference type="Rhea" id="RHEA:46608"/>
        <dbReference type="Rhea" id="RHEA-COMP:11060"/>
        <dbReference type="Rhea" id="RHEA-COMP:11605"/>
        <dbReference type="ChEBI" id="CHEBI:15378"/>
        <dbReference type="ChEBI" id="CHEBI:30013"/>
        <dbReference type="ChEBI" id="CHEBI:30616"/>
        <dbReference type="ChEBI" id="CHEBI:61977"/>
        <dbReference type="ChEBI" id="CHEBI:456216"/>
        <dbReference type="EC" id="2.7.11.1"/>
    </reaction>
</comment>
<name>A0A3M7PBL7_BRAPC</name>
<evidence type="ECO:0000256" key="3">
    <source>
        <dbReference type="ARBA" id="ARBA00022527"/>
    </source>
</evidence>
<evidence type="ECO:0000256" key="1">
    <source>
        <dbReference type="ARBA" id="ARBA00010886"/>
    </source>
</evidence>
<gene>
    <name evidence="13" type="ORF">BpHYR1_031713</name>
</gene>
<evidence type="ECO:0000256" key="5">
    <source>
        <dbReference type="ARBA" id="ARBA00022741"/>
    </source>
</evidence>
<feature type="binding site" evidence="10">
    <location>
        <position position="53"/>
    </location>
    <ligand>
        <name>ATP</name>
        <dbReference type="ChEBI" id="CHEBI:30616"/>
    </ligand>
</feature>
<proteinExistence type="inferred from homology"/>
<dbReference type="STRING" id="10195.A0A3M7PBL7"/>
<dbReference type="InterPro" id="IPR051131">
    <property type="entry name" value="NEK_Ser/Thr_kinase_NIMA"/>
</dbReference>
<keyword evidence="3 11" id="KW-0723">Serine/threonine-protein kinase</keyword>
<evidence type="ECO:0000256" key="4">
    <source>
        <dbReference type="ARBA" id="ARBA00022679"/>
    </source>
</evidence>
<dbReference type="Gene3D" id="1.10.510.10">
    <property type="entry name" value="Transferase(Phosphotransferase) domain 1"/>
    <property type="match status" value="1"/>
</dbReference>
<dbReference type="OrthoDB" id="248923at2759"/>
<accession>A0A3M7PBL7</accession>
<keyword evidence="6 13" id="KW-0418">Kinase</keyword>
<dbReference type="InterPro" id="IPR000719">
    <property type="entry name" value="Prot_kinase_dom"/>
</dbReference>
<dbReference type="InterPro" id="IPR011009">
    <property type="entry name" value="Kinase-like_dom_sf"/>
</dbReference>
<keyword evidence="5 10" id="KW-0547">Nucleotide-binding</keyword>
<dbReference type="Proteomes" id="UP000276133">
    <property type="component" value="Unassembled WGS sequence"/>
</dbReference>
<reference evidence="13 14" key="1">
    <citation type="journal article" date="2018" name="Sci. Rep.">
        <title>Genomic signatures of local adaptation to the degree of environmental predictability in rotifers.</title>
        <authorList>
            <person name="Franch-Gras L."/>
            <person name="Hahn C."/>
            <person name="Garcia-Roger E.M."/>
            <person name="Carmona M.J."/>
            <person name="Serra M."/>
            <person name="Gomez A."/>
        </authorList>
    </citation>
    <scope>NUCLEOTIDE SEQUENCE [LARGE SCALE GENOMIC DNA]</scope>
    <source>
        <strain evidence="13">HYR1</strain>
    </source>
</reference>
<dbReference type="PANTHER" id="PTHR44899">
    <property type="entry name" value="CAMK FAMILY PROTEIN KINASE"/>
    <property type="match status" value="1"/>
</dbReference>
<dbReference type="SMART" id="SM00220">
    <property type="entry name" value="S_TKc"/>
    <property type="match status" value="1"/>
</dbReference>
<evidence type="ECO:0000313" key="13">
    <source>
        <dbReference type="EMBL" id="RMZ96496.1"/>
    </source>
</evidence>
<evidence type="ECO:0000256" key="10">
    <source>
        <dbReference type="PROSITE-ProRule" id="PRU10141"/>
    </source>
</evidence>
<dbReference type="InterPro" id="IPR008271">
    <property type="entry name" value="Ser/Thr_kinase_AS"/>
</dbReference>
<sequence length="207" mass="24143">MSDDELYLSISYKNGEFLKHGQYKILNEIGEGGFGKVYLVEDTKNESEKRALKILTRNLLDNDELLNAIDEINLLRDMDNNFIIKYYDCFRHDHRACLVTNYCEGGDLDDKIYEYKKNSQHFEENQIFIWVCQMLDGLSYLHSRNIIHRDIKPANIFLHKNLTKLGDLGLARSLASIQKSSKFAGTINYLCPELIENNELFFASDIW</sequence>
<evidence type="ECO:0000256" key="8">
    <source>
        <dbReference type="ARBA" id="ARBA00047899"/>
    </source>
</evidence>
<organism evidence="13 14">
    <name type="scientific">Brachionus plicatilis</name>
    <name type="common">Marine rotifer</name>
    <name type="synonym">Brachionus muelleri</name>
    <dbReference type="NCBI Taxonomy" id="10195"/>
    <lineage>
        <taxon>Eukaryota</taxon>
        <taxon>Metazoa</taxon>
        <taxon>Spiralia</taxon>
        <taxon>Gnathifera</taxon>
        <taxon>Rotifera</taxon>
        <taxon>Eurotatoria</taxon>
        <taxon>Monogononta</taxon>
        <taxon>Pseudotrocha</taxon>
        <taxon>Ploima</taxon>
        <taxon>Brachionidae</taxon>
        <taxon>Brachionus</taxon>
    </lineage>
</organism>
<dbReference type="EMBL" id="REGN01012144">
    <property type="protein sequence ID" value="RMZ96496.1"/>
    <property type="molecule type" value="Genomic_DNA"/>
</dbReference>
<evidence type="ECO:0000256" key="9">
    <source>
        <dbReference type="ARBA" id="ARBA00048679"/>
    </source>
</evidence>
<evidence type="ECO:0000256" key="7">
    <source>
        <dbReference type="ARBA" id="ARBA00022840"/>
    </source>
</evidence>
<protein>
    <recommendedName>
        <fullName evidence="2">non-specific serine/threonine protein kinase</fullName>
        <ecNumber evidence="2">2.7.11.1</ecNumber>
    </recommendedName>
</protein>
<dbReference type="PROSITE" id="PS00107">
    <property type="entry name" value="PROTEIN_KINASE_ATP"/>
    <property type="match status" value="1"/>
</dbReference>
<evidence type="ECO:0000313" key="14">
    <source>
        <dbReference type="Proteomes" id="UP000276133"/>
    </source>
</evidence>